<reference evidence="2 3" key="1">
    <citation type="submission" date="2013-09" db="EMBL/GenBank/DDBJ databases">
        <authorList>
            <person name="Zeng Z."/>
            <person name="Chen C."/>
        </authorList>
    </citation>
    <scope>NUCLEOTIDE SEQUENCE [LARGE SCALE GENOMIC DNA]</scope>
    <source>
        <strain evidence="2 3">GH29-5</strain>
    </source>
</reference>
<sequence length="174" mass="20667">MKFEIKFNEEIYVKQIQLLYDLAYSKEISFYKNSNYVGFFLLAVGVIILYEKPSFFGVALLIFALGNLIPFYTKFYKRKSLLRKLDKQKKATIAFYNQNPLSQWEFSENTFKYVDINGEVSLYWKEFKTYEIIDETIFMFTKSDNPYILGKVEIGEENFEKITELIDNKIKTSS</sequence>
<dbReference type="AlphaFoldDB" id="A0A0A2LZ08"/>
<evidence type="ECO:0008006" key="4">
    <source>
        <dbReference type="Google" id="ProtNLM"/>
    </source>
</evidence>
<gene>
    <name evidence="2" type="ORF">Q764_14480</name>
</gene>
<feature type="transmembrane region" description="Helical" evidence="1">
    <location>
        <begin position="33"/>
        <end position="50"/>
    </location>
</feature>
<accession>A0A0A2LZ08</accession>
<evidence type="ECO:0000313" key="2">
    <source>
        <dbReference type="EMBL" id="KGO84576.1"/>
    </source>
</evidence>
<keyword evidence="1" id="KW-1133">Transmembrane helix</keyword>
<name>A0A0A2LZ08_9FLAO</name>
<dbReference type="EMBL" id="JRLW01000087">
    <property type="protein sequence ID" value="KGO84576.1"/>
    <property type="molecule type" value="Genomic_DNA"/>
</dbReference>
<keyword evidence="3" id="KW-1185">Reference proteome</keyword>
<organism evidence="2 3">
    <name type="scientific">Flavobacterium suncheonense GH29-5 = DSM 17707</name>
    <dbReference type="NCBI Taxonomy" id="1121899"/>
    <lineage>
        <taxon>Bacteria</taxon>
        <taxon>Pseudomonadati</taxon>
        <taxon>Bacteroidota</taxon>
        <taxon>Flavobacteriia</taxon>
        <taxon>Flavobacteriales</taxon>
        <taxon>Flavobacteriaceae</taxon>
        <taxon>Flavobacterium</taxon>
    </lineage>
</organism>
<dbReference type="eggNOG" id="ENOG50346C9">
    <property type="taxonomic scope" value="Bacteria"/>
</dbReference>
<proteinExistence type="predicted"/>
<protein>
    <recommendedName>
        <fullName evidence="4">YcxB-like protein domain-containing protein</fullName>
    </recommendedName>
</protein>
<keyword evidence="1" id="KW-0472">Membrane</keyword>
<comment type="caution">
    <text evidence="2">The sequence shown here is derived from an EMBL/GenBank/DDBJ whole genome shotgun (WGS) entry which is preliminary data.</text>
</comment>
<keyword evidence="1" id="KW-0812">Transmembrane</keyword>
<feature type="transmembrane region" description="Helical" evidence="1">
    <location>
        <begin position="56"/>
        <end position="75"/>
    </location>
</feature>
<dbReference type="OrthoDB" id="1361843at2"/>
<dbReference type="Proteomes" id="UP000030121">
    <property type="component" value="Unassembled WGS sequence"/>
</dbReference>
<evidence type="ECO:0000313" key="3">
    <source>
        <dbReference type="Proteomes" id="UP000030121"/>
    </source>
</evidence>
<evidence type="ECO:0000256" key="1">
    <source>
        <dbReference type="SAM" id="Phobius"/>
    </source>
</evidence>
<dbReference type="RefSeq" id="WP_035745309.1">
    <property type="nucleotide sequence ID" value="NZ_JRLW01000087.1"/>
</dbReference>